<dbReference type="AlphaFoldDB" id="A0A0F7FHU7"/>
<dbReference type="EMBL" id="CP009961">
    <property type="protein sequence ID" value="AKG38779.1"/>
    <property type="molecule type" value="Genomic_DNA"/>
</dbReference>
<proteinExistence type="predicted"/>
<evidence type="ECO:0000256" key="1">
    <source>
        <dbReference type="SAM" id="Phobius"/>
    </source>
</evidence>
<evidence type="ECO:0000313" key="2">
    <source>
        <dbReference type="EMBL" id="AKG38779.1"/>
    </source>
</evidence>
<keyword evidence="1" id="KW-1133">Transmembrane helix</keyword>
<keyword evidence="3" id="KW-1185">Reference proteome</keyword>
<dbReference type="PATRIC" id="fig|1550241.5.peg.1084"/>
<accession>A0A0F7FHU7</accession>
<dbReference type="HOGENOM" id="CLU_1640060_0_0_2"/>
<feature type="transmembrane region" description="Helical" evidence="1">
    <location>
        <begin position="6"/>
        <end position="33"/>
    </location>
</feature>
<organism evidence="2 3">
    <name type="scientific">Infirmifilum uzonense</name>
    <dbReference type="NCBI Taxonomy" id="1550241"/>
    <lineage>
        <taxon>Archaea</taxon>
        <taxon>Thermoproteota</taxon>
        <taxon>Thermoprotei</taxon>
        <taxon>Thermofilales</taxon>
        <taxon>Thermofilaceae</taxon>
        <taxon>Infirmifilum</taxon>
    </lineage>
</organism>
<dbReference type="GeneID" id="25401595"/>
<gene>
    <name evidence="2" type="ORF">MA03_05150</name>
</gene>
<reference evidence="2 3" key="1">
    <citation type="journal article" date="2015" name="Stand. Genomic Sci.">
        <title>Complete genome sequence of and proposal of Thermofilum uzonense sp. nov. a novel hyperthermophilic crenarchaeon and emended description of the genus Thermofilum.</title>
        <authorList>
            <person name="Toshchakov S.V."/>
            <person name="Korzhenkov A.A."/>
            <person name="Samarov N.I."/>
            <person name="Mazunin I.O."/>
            <person name="Mozhey O.I."/>
            <person name="Shmyr I.S."/>
            <person name="Derbikova K.S."/>
            <person name="Taranov E.A."/>
            <person name="Dominova I.N."/>
            <person name="Bonch-Osmolovskaya E.A."/>
            <person name="Patrushev M.V."/>
            <person name="Podosokorskaya O.A."/>
            <person name="Kublanov I.V."/>
        </authorList>
    </citation>
    <scope>NUCLEOTIDE SEQUENCE [LARGE SCALE GENOMIC DNA]</scope>
    <source>
        <strain evidence="2 3">1807-2</strain>
    </source>
</reference>
<dbReference type="OrthoDB" id="377410at2157"/>
<keyword evidence="1" id="KW-0812">Transmembrane</keyword>
<dbReference type="RefSeq" id="WP_052884246.1">
    <property type="nucleotide sequence ID" value="NZ_CP009961.1"/>
</dbReference>
<keyword evidence="1" id="KW-0472">Membrane</keyword>
<protein>
    <submittedName>
        <fullName evidence="2">Uncharacterized protein</fullName>
    </submittedName>
</protein>
<sequence>MPSPVISHIIGTIAVLQAVVVMLAVFSFVSFVFNMRTQNLMLGEVAESAAREVVELISVYTLGGNSTSYMFLSLPDTLGGQPYMLTIGESSQNVLNITARLQIYSQVRVVVTPNFGRNPVHAVRGTRIIGALKISDSLYMPLPPGFKPVVVAFRDGDSILVGFSSVRVPP</sequence>
<dbReference type="KEGG" id="thf:MA03_05150"/>
<evidence type="ECO:0000313" key="3">
    <source>
        <dbReference type="Proteomes" id="UP000067434"/>
    </source>
</evidence>
<name>A0A0F7FHU7_9CREN</name>
<dbReference type="STRING" id="1550241.MA03_05150"/>
<dbReference type="Proteomes" id="UP000067434">
    <property type="component" value="Chromosome"/>
</dbReference>